<dbReference type="Proteomes" id="UP000000226">
    <property type="component" value="Chromosome 4"/>
</dbReference>
<gene>
    <name evidence="1" type="ORF">PHAVU_004G099200g</name>
</gene>
<organism evidence="1 2">
    <name type="scientific">Phaseolus vulgaris</name>
    <name type="common">Kidney bean</name>
    <name type="synonym">French bean</name>
    <dbReference type="NCBI Taxonomy" id="3885"/>
    <lineage>
        <taxon>Eukaryota</taxon>
        <taxon>Viridiplantae</taxon>
        <taxon>Streptophyta</taxon>
        <taxon>Embryophyta</taxon>
        <taxon>Tracheophyta</taxon>
        <taxon>Spermatophyta</taxon>
        <taxon>Magnoliopsida</taxon>
        <taxon>eudicotyledons</taxon>
        <taxon>Gunneridae</taxon>
        <taxon>Pentapetalae</taxon>
        <taxon>rosids</taxon>
        <taxon>fabids</taxon>
        <taxon>Fabales</taxon>
        <taxon>Fabaceae</taxon>
        <taxon>Papilionoideae</taxon>
        <taxon>50 kb inversion clade</taxon>
        <taxon>NPAAA clade</taxon>
        <taxon>indigoferoid/millettioid clade</taxon>
        <taxon>Phaseoleae</taxon>
        <taxon>Phaseolus</taxon>
    </lineage>
</organism>
<evidence type="ECO:0000313" key="2">
    <source>
        <dbReference type="Proteomes" id="UP000000226"/>
    </source>
</evidence>
<name>V7C574_PHAVU</name>
<sequence>MEIQAKQLQKVVEQKQEYDLEVIKSLHDVGHVGNCDEDVDNGSGLLNFSVEYDDLDVASLQNHFPSHTPQYL</sequence>
<keyword evidence="2" id="KW-1185">Reference proteome</keyword>
<evidence type="ECO:0000313" key="1">
    <source>
        <dbReference type="EMBL" id="ESW24061.1"/>
    </source>
</evidence>
<accession>V7C574</accession>
<proteinExistence type="predicted"/>
<dbReference type="AlphaFoldDB" id="V7C574"/>
<protein>
    <submittedName>
        <fullName evidence="1">Uncharacterized protein</fullName>
    </submittedName>
</protein>
<reference evidence="2" key="1">
    <citation type="journal article" date="2014" name="Nat. Genet.">
        <title>A reference genome for common bean and genome-wide analysis of dual domestications.</title>
        <authorList>
            <person name="Schmutz J."/>
            <person name="McClean P.E."/>
            <person name="Mamidi S."/>
            <person name="Wu G.A."/>
            <person name="Cannon S.B."/>
            <person name="Grimwood J."/>
            <person name="Jenkins J."/>
            <person name="Shu S."/>
            <person name="Song Q."/>
            <person name="Chavarro C."/>
            <person name="Torres-Torres M."/>
            <person name="Geffroy V."/>
            <person name="Moghaddam S.M."/>
            <person name="Gao D."/>
            <person name="Abernathy B."/>
            <person name="Barry K."/>
            <person name="Blair M."/>
            <person name="Brick M.A."/>
            <person name="Chovatia M."/>
            <person name="Gepts P."/>
            <person name="Goodstein D.M."/>
            <person name="Gonzales M."/>
            <person name="Hellsten U."/>
            <person name="Hyten D.L."/>
            <person name="Jia G."/>
            <person name="Kelly J.D."/>
            <person name="Kudrna D."/>
            <person name="Lee R."/>
            <person name="Richard M.M."/>
            <person name="Miklas P.N."/>
            <person name="Osorno J.M."/>
            <person name="Rodrigues J."/>
            <person name="Thareau V."/>
            <person name="Urrea C.A."/>
            <person name="Wang M."/>
            <person name="Yu Y."/>
            <person name="Zhang M."/>
            <person name="Wing R.A."/>
            <person name="Cregan P.B."/>
            <person name="Rokhsar D.S."/>
            <person name="Jackson S.A."/>
        </authorList>
    </citation>
    <scope>NUCLEOTIDE SEQUENCE [LARGE SCALE GENOMIC DNA]</scope>
    <source>
        <strain evidence="2">cv. G19833</strain>
    </source>
</reference>
<dbReference type="EMBL" id="CM002291">
    <property type="protein sequence ID" value="ESW24061.1"/>
    <property type="molecule type" value="Genomic_DNA"/>
</dbReference>
<dbReference type="Gramene" id="ESW24061">
    <property type="protein sequence ID" value="ESW24061"/>
    <property type="gene ID" value="PHAVU_004G099200g"/>
</dbReference>
<dbReference type="SMR" id="V7C574"/>